<evidence type="ECO:0000313" key="1">
    <source>
        <dbReference type="EMBL" id="OJA16319.1"/>
    </source>
</evidence>
<protein>
    <submittedName>
        <fullName evidence="1">Uncharacterized protein</fullName>
    </submittedName>
</protein>
<accession>A0A1J8Q6N3</accession>
<comment type="caution">
    <text evidence="1">The sequence shown here is derived from an EMBL/GenBank/DDBJ whole genome shotgun (WGS) entry which is preliminary data.</text>
</comment>
<evidence type="ECO:0000313" key="2">
    <source>
        <dbReference type="Proteomes" id="UP000183567"/>
    </source>
</evidence>
<organism evidence="1 2">
    <name type="scientific">Rhizopogon vesiculosus</name>
    <dbReference type="NCBI Taxonomy" id="180088"/>
    <lineage>
        <taxon>Eukaryota</taxon>
        <taxon>Fungi</taxon>
        <taxon>Dikarya</taxon>
        <taxon>Basidiomycota</taxon>
        <taxon>Agaricomycotina</taxon>
        <taxon>Agaricomycetes</taxon>
        <taxon>Agaricomycetidae</taxon>
        <taxon>Boletales</taxon>
        <taxon>Suillineae</taxon>
        <taxon>Rhizopogonaceae</taxon>
        <taxon>Rhizopogon</taxon>
    </lineage>
</organism>
<keyword evidence="2" id="KW-1185">Reference proteome</keyword>
<gene>
    <name evidence="1" type="ORF">AZE42_08374</name>
</gene>
<reference evidence="1 2" key="1">
    <citation type="submission" date="2016-03" db="EMBL/GenBank/DDBJ databases">
        <title>Comparative genomics of the ectomycorrhizal sister species Rhizopogon vinicolor and Rhizopogon vesiculosus (Basidiomycota: Boletales) reveals a divergence of the mating type B locus.</title>
        <authorList>
            <person name="Mujic A.B."/>
            <person name="Kuo A."/>
            <person name="Tritt A."/>
            <person name="Lipzen A."/>
            <person name="Chen C."/>
            <person name="Johnson J."/>
            <person name="Sharma A."/>
            <person name="Barry K."/>
            <person name="Grigoriev I.V."/>
            <person name="Spatafora J.W."/>
        </authorList>
    </citation>
    <scope>NUCLEOTIDE SEQUENCE [LARGE SCALE GENOMIC DNA]</scope>
    <source>
        <strain evidence="1 2">AM-OR11-056</strain>
    </source>
</reference>
<dbReference type="Proteomes" id="UP000183567">
    <property type="component" value="Unassembled WGS sequence"/>
</dbReference>
<dbReference type="AlphaFoldDB" id="A0A1J8Q6N3"/>
<dbReference type="OrthoDB" id="2621613at2759"/>
<proteinExistence type="predicted"/>
<name>A0A1J8Q6N3_9AGAM</name>
<dbReference type="EMBL" id="LVVM01002656">
    <property type="protein sequence ID" value="OJA16319.1"/>
    <property type="molecule type" value="Genomic_DNA"/>
</dbReference>
<sequence>MQAGIPSTFNTSLSFSLKTSLRPATLDWVGVSRKTCLLKKLASLWRSDFHAKPIFEDTVAGPFYERFPWTQSVKCGFWWMWADGNLLIRSCDGNVELSRTWRTHSLSSQYQFLRSVIVDPLQDLVVTVFTFSLGTFYVPPRQDHHIFTVEFRLASSQLPYTDSECTSLECKHVFNKPGYYLLHLLGHPAICGDRVVVLYYLNLRLTGKLFIRVIDWRTGHAKSYRLRDPVGPKSNFHLVDEQTIVLIGEQGHLALYTLHELDGSPQHRATYLLPDLQRGFQPEFVVHATPLFHGTAARPDLIPGYVPSLESQIMVLEVLSDTWPVILVIDMVIFSSQVIHSDIPNEIPWSDWGSQYTRCFPHHPSHRISVFGNKMAYILPRDCIPEHGAAVETSSDNQDHFYVHIWDFNKRAIARAENDHDRSSPDPLIRTPGQLTRSCFVGNIISNHPYTATDRLILSWLTDHSLRIQVVCPAVDTDLAME</sequence>